<keyword evidence="3" id="KW-1185">Reference proteome</keyword>
<feature type="compositionally biased region" description="Basic and acidic residues" evidence="1">
    <location>
        <begin position="222"/>
        <end position="232"/>
    </location>
</feature>
<feature type="compositionally biased region" description="Polar residues" evidence="1">
    <location>
        <begin position="113"/>
        <end position="129"/>
    </location>
</feature>
<dbReference type="Proteomes" id="UP000553632">
    <property type="component" value="Unassembled WGS sequence"/>
</dbReference>
<evidence type="ECO:0000313" key="3">
    <source>
        <dbReference type="Proteomes" id="UP000553632"/>
    </source>
</evidence>
<evidence type="ECO:0000256" key="1">
    <source>
        <dbReference type="SAM" id="MobiDB-lite"/>
    </source>
</evidence>
<feature type="region of interest" description="Disordered" evidence="1">
    <location>
        <begin position="193"/>
        <end position="266"/>
    </location>
</feature>
<feature type="region of interest" description="Disordered" evidence="1">
    <location>
        <begin position="1"/>
        <end position="92"/>
    </location>
</feature>
<feature type="compositionally biased region" description="Basic and acidic residues" evidence="1">
    <location>
        <begin position="1"/>
        <end position="10"/>
    </location>
</feature>
<feature type="compositionally biased region" description="Basic residues" evidence="1">
    <location>
        <begin position="233"/>
        <end position="245"/>
    </location>
</feature>
<gene>
    <name evidence="2" type="ORF">FOZ63_016597</name>
</gene>
<reference evidence="2 3" key="1">
    <citation type="submission" date="2020-04" db="EMBL/GenBank/DDBJ databases">
        <title>Perkinsus olseni comparative genomics.</title>
        <authorList>
            <person name="Bogema D.R."/>
        </authorList>
    </citation>
    <scope>NUCLEOTIDE SEQUENCE [LARGE SCALE GENOMIC DNA]</scope>
    <source>
        <strain evidence="2 3">ATCC PRA-207</strain>
    </source>
</reference>
<dbReference type="AlphaFoldDB" id="A0A7J6UH52"/>
<organism evidence="2 3">
    <name type="scientific">Perkinsus olseni</name>
    <name type="common">Perkinsus atlanticus</name>
    <dbReference type="NCBI Taxonomy" id="32597"/>
    <lineage>
        <taxon>Eukaryota</taxon>
        <taxon>Sar</taxon>
        <taxon>Alveolata</taxon>
        <taxon>Perkinsozoa</taxon>
        <taxon>Perkinsea</taxon>
        <taxon>Perkinsida</taxon>
        <taxon>Perkinsidae</taxon>
        <taxon>Perkinsus</taxon>
    </lineage>
</organism>
<feature type="non-terminal residue" evidence="2">
    <location>
        <position position="266"/>
    </location>
</feature>
<comment type="caution">
    <text evidence="2">The sequence shown here is derived from an EMBL/GenBank/DDBJ whole genome shotgun (WGS) entry which is preliminary data.</text>
</comment>
<dbReference type="OMA" id="RERMTTK"/>
<evidence type="ECO:0000313" key="2">
    <source>
        <dbReference type="EMBL" id="KAF4756535.1"/>
    </source>
</evidence>
<feature type="compositionally biased region" description="Polar residues" evidence="1">
    <location>
        <begin position="16"/>
        <end position="31"/>
    </location>
</feature>
<feature type="region of interest" description="Disordered" evidence="1">
    <location>
        <begin position="113"/>
        <end position="181"/>
    </location>
</feature>
<proteinExistence type="predicted"/>
<name>A0A7J6UH52_PEROL</name>
<protein>
    <submittedName>
        <fullName evidence="2">Uncharacterized protein</fullName>
    </submittedName>
</protein>
<accession>A0A7J6UH52</accession>
<sequence>LKLPLLKDRSAAMSPPASSIDVNDTGSSEVGQDSPVKWIPKIRSPDSSIGLPPGESAGSGSPISMDESPEVLGDVRLAPTGDGGAAEAAGDGVVGQEAEAALSWRPSLFAGRSATSNASVSVYQETPSVNDPGEGEAQVDEKMESRESSSSTGTEPSRERMTTKKGLRMSTSFDWAEESGDDEDLINVGLADIPPYAETNGPLRIVEKDSSPLYGQEPGAVPRKETADDSGKSRRSGRRGNRNRRNSLPQKAAMAGVHADDDATGR</sequence>
<feature type="non-terminal residue" evidence="2">
    <location>
        <position position="1"/>
    </location>
</feature>
<dbReference type="EMBL" id="JABANO010003638">
    <property type="protein sequence ID" value="KAF4756535.1"/>
    <property type="molecule type" value="Genomic_DNA"/>
</dbReference>